<name>A0ABM8SYY5_9BURK</name>
<dbReference type="EMBL" id="CAJNBK010000071">
    <property type="protein sequence ID" value="CAE6842413.1"/>
    <property type="molecule type" value="Genomic_DNA"/>
</dbReference>
<evidence type="ECO:0000313" key="2">
    <source>
        <dbReference type="Proteomes" id="UP000672526"/>
    </source>
</evidence>
<gene>
    <name evidence="1" type="ORF">R69888_07025</name>
</gene>
<proteinExistence type="predicted"/>
<organism evidence="1 2">
    <name type="scientific">Paraburkholderia haematera</name>
    <dbReference type="NCBI Taxonomy" id="2793077"/>
    <lineage>
        <taxon>Bacteria</taxon>
        <taxon>Pseudomonadati</taxon>
        <taxon>Pseudomonadota</taxon>
        <taxon>Betaproteobacteria</taxon>
        <taxon>Burkholderiales</taxon>
        <taxon>Burkholderiaceae</taxon>
        <taxon>Paraburkholderia</taxon>
    </lineage>
</organism>
<keyword evidence="2" id="KW-1185">Reference proteome</keyword>
<evidence type="ECO:0000313" key="1">
    <source>
        <dbReference type="EMBL" id="CAE6842413.1"/>
    </source>
</evidence>
<reference evidence="1 2" key="1">
    <citation type="submission" date="2021-02" db="EMBL/GenBank/DDBJ databases">
        <authorList>
            <person name="Vanwijnsberghe S."/>
        </authorList>
    </citation>
    <scope>NUCLEOTIDE SEQUENCE [LARGE SCALE GENOMIC DNA]</scope>
    <source>
        <strain evidence="1 2">LMG 31837</strain>
    </source>
</reference>
<accession>A0ABM8SYY5</accession>
<protein>
    <submittedName>
        <fullName evidence="1">Uncharacterized protein</fullName>
    </submittedName>
</protein>
<dbReference type="Proteomes" id="UP000672526">
    <property type="component" value="Unassembled WGS sequence"/>
</dbReference>
<comment type="caution">
    <text evidence="1">The sequence shown here is derived from an EMBL/GenBank/DDBJ whole genome shotgun (WGS) entry which is preliminary data.</text>
</comment>
<sequence length="201" mass="21520">MSACEISGSVIRKNTLKGVAPRSSAASSSDLLSSFTRDCTMIATYDTHSITWPIQIVKSPRPFGQPSICSSATNSSSSEMPWITSGITSGALIMPANSVKPRKRPKRASTNPAHVPITTDANAVSRPIFSDSHAALSSSPSCSSAPYHLSEKPDQTVTSLDSLNEYTTRLMIGIYRNRNPNVSTLLESVLFGLIILRPPVP</sequence>